<dbReference type="Gene3D" id="2.60.40.10">
    <property type="entry name" value="Immunoglobulins"/>
    <property type="match status" value="1"/>
</dbReference>
<dbReference type="InterPro" id="IPR015202">
    <property type="entry name" value="GO-like_E_set"/>
</dbReference>
<dbReference type="PANTHER" id="PTHR32208">
    <property type="entry name" value="SECRETED PROTEIN-RELATED"/>
    <property type="match status" value="1"/>
</dbReference>
<feature type="signal peptide" evidence="4">
    <location>
        <begin position="1"/>
        <end position="26"/>
    </location>
</feature>
<evidence type="ECO:0000259" key="6">
    <source>
        <dbReference type="Pfam" id="PF09118"/>
    </source>
</evidence>
<proteinExistence type="predicted"/>
<dbReference type="CDD" id="cd02851">
    <property type="entry name" value="E_set_GO_C"/>
    <property type="match status" value="1"/>
</dbReference>
<protein>
    <recommendedName>
        <fullName evidence="9">Copper radical oxidase</fullName>
    </recommendedName>
</protein>
<dbReference type="InterPro" id="IPR037293">
    <property type="entry name" value="Gal_Oxidase_central_sf"/>
</dbReference>
<dbReference type="InterPro" id="IPR013783">
    <property type="entry name" value="Ig-like_fold"/>
</dbReference>
<organism evidence="7 8">
    <name type="scientific">Leucocoprinus birnbaumii</name>
    <dbReference type="NCBI Taxonomy" id="56174"/>
    <lineage>
        <taxon>Eukaryota</taxon>
        <taxon>Fungi</taxon>
        <taxon>Dikarya</taxon>
        <taxon>Basidiomycota</taxon>
        <taxon>Agaricomycotina</taxon>
        <taxon>Agaricomycetes</taxon>
        <taxon>Agaricomycetidae</taxon>
        <taxon>Agaricales</taxon>
        <taxon>Agaricineae</taxon>
        <taxon>Agaricaceae</taxon>
        <taxon>Leucocoprinus</taxon>
    </lineage>
</organism>
<name>A0AAD5W1C8_9AGAR</name>
<evidence type="ECO:0000259" key="5">
    <source>
        <dbReference type="Pfam" id="PF07250"/>
    </source>
</evidence>
<dbReference type="InterPro" id="IPR011043">
    <property type="entry name" value="Gal_Oxase/kelch_b-propeller"/>
</dbReference>
<feature type="compositionally biased region" description="Low complexity" evidence="2">
    <location>
        <begin position="628"/>
        <end position="650"/>
    </location>
</feature>
<sequence>MLSLSRSFVALRAALLLSFAVTPSLSVTAGSFADGGNTQVSAMMMLVGNSEKVYILDKAEGNAATINGHSAWGSVWDINTHQVVLQDVRSNSFCASGMHLPNGSFVTFGGNNAVGPNGDTGKNPDGSTATWNSVYGDFDGGRAIRVLNPCTGSANMQSPQCEWYDDDTVLAMQHRRWYSAAEPLEDGSVIIIGGFVNGGYINRNYPNNDPAFEGGAADPTYEFYPSRGTPPQQFDFLVQTSGLNSYAHTFLMPSGKLFVQANVSTTLWDYNANVETPLPPMPGNVVRVYPASGAVAMLPLTPANNYTPTILFCGGSDMPDEAWGDYGNPAINTWDYPASNDCQRITPEPTDGSAPTYVQDDDMLEGRTMGQFIILPNGKLLVVNGGLNGTAGYSQKTGQTPTFDQMPFGESLASGPVGTPAIYDPNAPAGKRWSRDGLSTSKIPRLYHSSAILLPDASVLVAGSNPNIDVNTSTIFPTTYQAEIFYPPYFSAPTRPSPSGVPQTISYGGDPFDITVPSSSYQGKSNDAAGKTTIVLMRPGFTTHAMNMGQRYLQLNNTYTVQDNGTIIFHVAQAPPNPRIFQPGPAFLFVVIDGIPSNGTYVIVGNGQIGQQPTSAASVLPDNVLSQDASGSGSSSGDNGNTNTANSSGSHVSTGAIVGGVIGAAALLGIIAAGGIFFLRRRRNSGPTTRSGPPYGTRAGGPAYSMAANSSAFNLGDANDELAPPRGHNMIPSDSSSFIPLNQDGGKSHAWNTSSASFGGVPYKDDPRASMGGESGYSGHPMQEVTYDPYAPPDPVRSGTPGSHRF</sequence>
<evidence type="ECO:0000256" key="3">
    <source>
        <dbReference type="SAM" id="Phobius"/>
    </source>
</evidence>
<evidence type="ECO:0000256" key="1">
    <source>
        <dbReference type="ARBA" id="ARBA00022729"/>
    </source>
</evidence>
<keyword evidence="8" id="KW-1185">Reference proteome</keyword>
<dbReference type="Pfam" id="PF07250">
    <property type="entry name" value="Glyoxal_oxid_N"/>
    <property type="match status" value="1"/>
</dbReference>
<evidence type="ECO:0000256" key="4">
    <source>
        <dbReference type="SAM" id="SignalP"/>
    </source>
</evidence>
<evidence type="ECO:0000313" key="8">
    <source>
        <dbReference type="Proteomes" id="UP001213000"/>
    </source>
</evidence>
<feature type="region of interest" description="Disordered" evidence="2">
    <location>
        <begin position="683"/>
        <end position="703"/>
    </location>
</feature>
<keyword evidence="3" id="KW-0812">Transmembrane</keyword>
<feature type="region of interest" description="Disordered" evidence="2">
    <location>
        <begin position="624"/>
        <end position="650"/>
    </location>
</feature>
<dbReference type="Proteomes" id="UP001213000">
    <property type="component" value="Unassembled WGS sequence"/>
</dbReference>
<feature type="domain" description="Glyoxal oxidase N-terminal" evidence="5">
    <location>
        <begin position="205"/>
        <end position="489"/>
    </location>
</feature>
<keyword evidence="3" id="KW-0472">Membrane</keyword>
<feature type="domain" description="Galactose oxidase-like Early set" evidence="6">
    <location>
        <begin position="495"/>
        <end position="603"/>
    </location>
</feature>
<accession>A0AAD5W1C8</accession>
<gene>
    <name evidence="7" type="ORF">NP233_g716</name>
</gene>
<reference evidence="7" key="1">
    <citation type="submission" date="2022-07" db="EMBL/GenBank/DDBJ databases">
        <title>Genome Sequence of Leucocoprinus birnbaumii.</title>
        <authorList>
            <person name="Buettner E."/>
        </authorList>
    </citation>
    <scope>NUCLEOTIDE SEQUENCE</scope>
    <source>
        <strain evidence="7">VT141</strain>
    </source>
</reference>
<evidence type="ECO:0008006" key="9">
    <source>
        <dbReference type="Google" id="ProtNLM"/>
    </source>
</evidence>
<dbReference type="InterPro" id="IPR014756">
    <property type="entry name" value="Ig_E-set"/>
</dbReference>
<evidence type="ECO:0000313" key="7">
    <source>
        <dbReference type="EMBL" id="KAJ3576026.1"/>
    </source>
</evidence>
<dbReference type="SUPFAM" id="SSF50965">
    <property type="entry name" value="Galactose oxidase, central domain"/>
    <property type="match status" value="1"/>
</dbReference>
<dbReference type="Gene3D" id="2.130.10.80">
    <property type="entry name" value="Galactose oxidase/kelch, beta-propeller"/>
    <property type="match status" value="1"/>
</dbReference>
<dbReference type="AlphaFoldDB" id="A0AAD5W1C8"/>
<feature type="chain" id="PRO_5042178138" description="Copper radical oxidase" evidence="4">
    <location>
        <begin position="27"/>
        <end position="806"/>
    </location>
</feature>
<feature type="region of interest" description="Disordered" evidence="2">
    <location>
        <begin position="716"/>
        <end position="806"/>
    </location>
</feature>
<keyword evidence="3" id="KW-1133">Transmembrane helix</keyword>
<dbReference type="InterPro" id="IPR009880">
    <property type="entry name" value="Glyoxal_oxidase_N"/>
</dbReference>
<dbReference type="Pfam" id="PF09118">
    <property type="entry name" value="GO-like_E_set"/>
    <property type="match status" value="1"/>
</dbReference>
<dbReference type="SUPFAM" id="SSF81296">
    <property type="entry name" value="E set domains"/>
    <property type="match status" value="1"/>
</dbReference>
<keyword evidence="1 4" id="KW-0732">Signal</keyword>
<evidence type="ECO:0000256" key="2">
    <source>
        <dbReference type="SAM" id="MobiDB-lite"/>
    </source>
</evidence>
<comment type="caution">
    <text evidence="7">The sequence shown here is derived from an EMBL/GenBank/DDBJ whole genome shotgun (WGS) entry which is preliminary data.</text>
</comment>
<dbReference type="PANTHER" id="PTHR32208:SF21">
    <property type="entry name" value="LOW QUALITY PROTEIN: ALDEHYDE OXIDASE GLOX-LIKE"/>
    <property type="match status" value="1"/>
</dbReference>
<dbReference type="EMBL" id="JANIEX010000021">
    <property type="protein sequence ID" value="KAJ3576026.1"/>
    <property type="molecule type" value="Genomic_DNA"/>
</dbReference>
<feature type="transmembrane region" description="Helical" evidence="3">
    <location>
        <begin position="656"/>
        <end position="679"/>
    </location>
</feature>